<dbReference type="NCBIfam" id="TIGR03349">
    <property type="entry name" value="IV_VI_DotU"/>
    <property type="match status" value="1"/>
</dbReference>
<gene>
    <name evidence="5" type="ORF">NB231_12214</name>
</gene>
<keyword evidence="3" id="KW-0812">Transmembrane</keyword>
<dbReference type="STRING" id="314278.NB231_12214"/>
<dbReference type="EMBL" id="AAOF01000003">
    <property type="protein sequence ID" value="EAR22501.1"/>
    <property type="molecule type" value="Genomic_DNA"/>
</dbReference>
<dbReference type="PANTHER" id="PTHR38033">
    <property type="entry name" value="MEMBRANE PROTEIN-RELATED"/>
    <property type="match status" value="1"/>
</dbReference>
<reference evidence="5 6" key="1">
    <citation type="submission" date="2006-02" db="EMBL/GenBank/DDBJ databases">
        <authorList>
            <person name="Waterbury J."/>
            <person name="Ferriera S."/>
            <person name="Johnson J."/>
            <person name="Kravitz S."/>
            <person name="Halpern A."/>
            <person name="Remington K."/>
            <person name="Beeson K."/>
            <person name="Tran B."/>
            <person name="Rogers Y.-H."/>
            <person name="Friedman R."/>
            <person name="Venter J.C."/>
        </authorList>
    </citation>
    <scope>NUCLEOTIDE SEQUENCE [LARGE SCALE GENOMIC DNA]</scope>
    <source>
        <strain evidence="5 6">Nb-231</strain>
    </source>
</reference>
<dbReference type="Pfam" id="PF00691">
    <property type="entry name" value="OmpA"/>
    <property type="match status" value="1"/>
</dbReference>
<dbReference type="InterPro" id="IPR038522">
    <property type="entry name" value="T4/T6SS_DotU_sf"/>
</dbReference>
<dbReference type="Proteomes" id="UP000003374">
    <property type="component" value="Unassembled WGS sequence"/>
</dbReference>
<sequence>MSGDGHPPSGDRTVIRPNPGGRRLAPRHQEPSAPPSAVSSVGAEELGRFAQLGLNPLAEAATPLLVLAANLRGSARHADVANLHTQVTRQLNEFEKQAEQGGMPLEQVLAARYALCTFIDEAVMNTPWGSQSLWAGKPLLLLFHKDTGGGEKFFQMVERVLVDREPKRDLIELFYVCLALGFEGKYRISDGGRTALAETRERLYARIRTWRETPACELSPRWRGIEDRRYRLVRTLPAWVFLSVAGAVSIGAFLTFHTLLNDASAPIMAQLNEIKQATFESPIGPSVVGGPQLPELLAGAFPGRLQVETKEDGTTQLTLLGEVFRSGSAELSAAYAPVLDKVAGALKQVPGRVLVVGHTDDVPIRSLRFKDNYELSRQRALNAAERLKERLDDPGRVSYLGVGPDQPRYRPVDTPENRARNRRIEIIHRSEEARP</sequence>
<dbReference type="InterPro" id="IPR006665">
    <property type="entry name" value="OmpA-like"/>
</dbReference>
<dbReference type="eggNOG" id="COG1360">
    <property type="taxonomic scope" value="Bacteria"/>
</dbReference>
<dbReference type="Gene3D" id="3.30.1330.60">
    <property type="entry name" value="OmpA-like domain"/>
    <property type="match status" value="1"/>
</dbReference>
<comment type="caution">
    <text evidence="5">The sequence shown here is derived from an EMBL/GenBank/DDBJ whole genome shotgun (WGS) entry which is preliminary data.</text>
</comment>
<feature type="domain" description="OmpA-like" evidence="4">
    <location>
        <begin position="311"/>
        <end position="432"/>
    </location>
</feature>
<dbReference type="PANTHER" id="PTHR38033:SF1">
    <property type="entry name" value="DOTU FAMILY TYPE IV_VI SECRETION SYSTEM PROTEIN"/>
    <property type="match status" value="1"/>
</dbReference>
<feature type="transmembrane region" description="Helical" evidence="3">
    <location>
        <begin position="238"/>
        <end position="260"/>
    </location>
</feature>
<organism evidence="5 6">
    <name type="scientific">Nitrococcus mobilis Nb-231</name>
    <dbReference type="NCBI Taxonomy" id="314278"/>
    <lineage>
        <taxon>Bacteria</taxon>
        <taxon>Pseudomonadati</taxon>
        <taxon>Pseudomonadota</taxon>
        <taxon>Gammaproteobacteria</taxon>
        <taxon>Chromatiales</taxon>
        <taxon>Ectothiorhodospiraceae</taxon>
        <taxon>Nitrococcus</taxon>
    </lineage>
</organism>
<protein>
    <recommendedName>
        <fullName evidence="4">OmpA-like domain-containing protein</fullName>
    </recommendedName>
</protein>
<accession>A4BPK0</accession>
<evidence type="ECO:0000313" key="6">
    <source>
        <dbReference type="Proteomes" id="UP000003374"/>
    </source>
</evidence>
<evidence type="ECO:0000256" key="1">
    <source>
        <dbReference type="PROSITE-ProRule" id="PRU00473"/>
    </source>
</evidence>
<dbReference type="PROSITE" id="PS51123">
    <property type="entry name" value="OMPA_2"/>
    <property type="match status" value="1"/>
</dbReference>
<keyword evidence="6" id="KW-1185">Reference proteome</keyword>
<dbReference type="AlphaFoldDB" id="A4BPK0"/>
<evidence type="ECO:0000313" key="5">
    <source>
        <dbReference type="EMBL" id="EAR22501.1"/>
    </source>
</evidence>
<dbReference type="HOGENOM" id="CLU_041790_0_0_6"/>
<keyword evidence="1 3" id="KW-0472">Membrane</keyword>
<dbReference type="CDD" id="cd07185">
    <property type="entry name" value="OmpA_C-like"/>
    <property type="match status" value="1"/>
</dbReference>
<dbReference type="SUPFAM" id="SSF103088">
    <property type="entry name" value="OmpA-like"/>
    <property type="match status" value="1"/>
</dbReference>
<proteinExistence type="predicted"/>
<keyword evidence="3" id="KW-1133">Transmembrane helix</keyword>
<dbReference type="OrthoDB" id="345640at2"/>
<dbReference type="RefSeq" id="WP_005002947.1">
    <property type="nucleotide sequence ID" value="NZ_CH672427.1"/>
</dbReference>
<name>A4BPK0_9GAMM</name>
<dbReference type="Pfam" id="PF09850">
    <property type="entry name" value="DotU"/>
    <property type="match status" value="1"/>
</dbReference>
<dbReference type="eggNOG" id="COG3455">
    <property type="taxonomic scope" value="Bacteria"/>
</dbReference>
<dbReference type="InterPro" id="IPR036737">
    <property type="entry name" value="OmpA-like_sf"/>
</dbReference>
<feature type="region of interest" description="Disordered" evidence="2">
    <location>
        <begin position="1"/>
        <end position="40"/>
    </location>
</feature>
<evidence type="ECO:0000256" key="3">
    <source>
        <dbReference type="SAM" id="Phobius"/>
    </source>
</evidence>
<dbReference type="Gene3D" id="1.25.40.590">
    <property type="entry name" value="Type IV / VI secretion system, DotU"/>
    <property type="match status" value="1"/>
</dbReference>
<dbReference type="GO" id="GO:0016020">
    <property type="term" value="C:membrane"/>
    <property type="evidence" value="ECO:0007669"/>
    <property type="project" value="UniProtKB-UniRule"/>
</dbReference>
<dbReference type="InterPro" id="IPR017732">
    <property type="entry name" value="T4/T6SS_DotU"/>
</dbReference>
<dbReference type="NCBIfam" id="NF038228">
    <property type="entry name" value="IcmH_DotU_IVB"/>
    <property type="match status" value="1"/>
</dbReference>
<evidence type="ECO:0000256" key="2">
    <source>
        <dbReference type="SAM" id="MobiDB-lite"/>
    </source>
</evidence>
<evidence type="ECO:0000259" key="4">
    <source>
        <dbReference type="PROSITE" id="PS51123"/>
    </source>
</evidence>